<dbReference type="AlphaFoldDB" id="A0A0B7BIB8"/>
<proteinExistence type="predicted"/>
<name>A0A0B7BIB8_9EUPU</name>
<organism evidence="1">
    <name type="scientific">Arion vulgaris</name>
    <dbReference type="NCBI Taxonomy" id="1028688"/>
    <lineage>
        <taxon>Eukaryota</taxon>
        <taxon>Metazoa</taxon>
        <taxon>Spiralia</taxon>
        <taxon>Lophotrochozoa</taxon>
        <taxon>Mollusca</taxon>
        <taxon>Gastropoda</taxon>
        <taxon>Heterobranchia</taxon>
        <taxon>Euthyneura</taxon>
        <taxon>Panpulmonata</taxon>
        <taxon>Eupulmonata</taxon>
        <taxon>Stylommatophora</taxon>
        <taxon>Helicina</taxon>
        <taxon>Arionoidea</taxon>
        <taxon>Arionidae</taxon>
        <taxon>Arion</taxon>
    </lineage>
</organism>
<protein>
    <submittedName>
        <fullName evidence="1">Uncharacterized protein</fullName>
    </submittedName>
</protein>
<reference evidence="1" key="1">
    <citation type="submission" date="2014-12" db="EMBL/GenBank/DDBJ databases">
        <title>Insight into the proteome of Arion vulgaris.</title>
        <authorList>
            <person name="Aradska J."/>
            <person name="Bulat T."/>
            <person name="Smidak R."/>
            <person name="Sarate P."/>
            <person name="Gangsoo J."/>
            <person name="Sialana F."/>
            <person name="Bilban M."/>
            <person name="Lubec G."/>
        </authorList>
    </citation>
    <scope>NUCLEOTIDE SEQUENCE</scope>
    <source>
        <tissue evidence="1">Skin</tissue>
    </source>
</reference>
<sequence>WGWDVGGLSRISPAHSCCLASRLKLARDVARGAKHELGKKIGTKWHHDYPWIRPGYSHFP</sequence>
<feature type="non-terminal residue" evidence="1">
    <location>
        <position position="1"/>
    </location>
</feature>
<accession>A0A0B7BIB8</accession>
<gene>
    <name evidence="1" type="primary">ORF189685</name>
</gene>
<dbReference type="EMBL" id="HACG01045828">
    <property type="protein sequence ID" value="CEK92693.1"/>
    <property type="molecule type" value="Transcribed_RNA"/>
</dbReference>
<evidence type="ECO:0000313" key="1">
    <source>
        <dbReference type="EMBL" id="CEK92693.1"/>
    </source>
</evidence>